<dbReference type="GO" id="GO:0015031">
    <property type="term" value="P:protein transport"/>
    <property type="evidence" value="ECO:0007669"/>
    <property type="project" value="UniProtKB-KW"/>
</dbReference>
<dbReference type="InterPro" id="IPR050365">
    <property type="entry name" value="TIM50"/>
</dbReference>
<keyword evidence="1" id="KW-0809">Transit peptide</keyword>
<feature type="non-terminal residue" evidence="3">
    <location>
        <position position="114"/>
    </location>
</feature>
<name>A0A7L3IWC2_THACH</name>
<dbReference type="EMBL" id="VZTW01000488">
    <property type="protein sequence ID" value="NXU21688.1"/>
    <property type="molecule type" value="Genomic_DNA"/>
</dbReference>
<dbReference type="Gene3D" id="3.40.50.1000">
    <property type="entry name" value="HAD superfamily/HAD-like"/>
    <property type="match status" value="1"/>
</dbReference>
<dbReference type="Proteomes" id="UP000556761">
    <property type="component" value="Unassembled WGS sequence"/>
</dbReference>
<accession>A0A7L3IWC2</accession>
<keyword evidence="1" id="KW-0811">Translocation</keyword>
<comment type="subunit">
    <text evidence="1">Component of the TIM23 complex.</text>
</comment>
<dbReference type="InterPro" id="IPR004274">
    <property type="entry name" value="FCP1_dom"/>
</dbReference>
<dbReference type="PROSITE" id="PS50969">
    <property type="entry name" value="FCP1"/>
    <property type="match status" value="1"/>
</dbReference>
<comment type="subcellular location">
    <subcellularLocation>
        <location evidence="1">Mitochondrion inner membrane</location>
        <topology evidence="1">Single-pass membrane protein</topology>
    </subcellularLocation>
</comment>
<organism evidence="3 4">
    <name type="scientific">Thalassarche chlororhynchos</name>
    <name type="common">Atlantic yellow-nosed albatross</name>
    <name type="synonym">Diomedea chlororhynchos</name>
    <dbReference type="NCBI Taxonomy" id="54017"/>
    <lineage>
        <taxon>Eukaryota</taxon>
        <taxon>Metazoa</taxon>
        <taxon>Chordata</taxon>
        <taxon>Craniata</taxon>
        <taxon>Vertebrata</taxon>
        <taxon>Euteleostomi</taxon>
        <taxon>Archelosauria</taxon>
        <taxon>Archosauria</taxon>
        <taxon>Dinosauria</taxon>
        <taxon>Saurischia</taxon>
        <taxon>Theropoda</taxon>
        <taxon>Coelurosauria</taxon>
        <taxon>Aves</taxon>
        <taxon>Neognathae</taxon>
        <taxon>Neoaves</taxon>
        <taxon>Aequornithes</taxon>
        <taxon>Procellariiformes</taxon>
        <taxon>Diomedeidae</taxon>
        <taxon>Thalassarche</taxon>
    </lineage>
</organism>
<dbReference type="SUPFAM" id="SSF56784">
    <property type="entry name" value="HAD-like"/>
    <property type="match status" value="1"/>
</dbReference>
<dbReference type="Pfam" id="PF03031">
    <property type="entry name" value="NIF"/>
    <property type="match status" value="1"/>
</dbReference>
<evidence type="ECO:0000256" key="1">
    <source>
        <dbReference type="RuleBase" id="RU365079"/>
    </source>
</evidence>
<dbReference type="InterPro" id="IPR023214">
    <property type="entry name" value="HAD_sf"/>
</dbReference>
<dbReference type="PANTHER" id="PTHR12210">
    <property type="entry name" value="DULLARD PROTEIN PHOSPHATASE"/>
    <property type="match status" value="1"/>
</dbReference>
<sequence length="114" mass="12970">FIFTTVKQDYAEKVLDVLDPKKKLIRHCLSQRDCLCARGCYWKDLTCLGRDLAKTVALDHTIQGFPAQAANWIPVPRWWGDPRDEELLRLTPLLGQLGRVVRTRGLGTGRGRVP</sequence>
<comment type="caution">
    <text evidence="3">The sequence shown here is derived from an EMBL/GenBank/DDBJ whole genome shotgun (WGS) entry which is preliminary data.</text>
</comment>
<evidence type="ECO:0000313" key="3">
    <source>
        <dbReference type="EMBL" id="NXU21688.1"/>
    </source>
</evidence>
<feature type="domain" description="FCP1 homology" evidence="2">
    <location>
        <begin position="1"/>
        <end position="97"/>
    </location>
</feature>
<dbReference type="OrthoDB" id="277011at2759"/>
<comment type="function">
    <text evidence="1">Essential component of the TIM23 complex, a complex that mediates the translocation of transit peptide-containing proteins across the mitochondrial inner membrane.</text>
</comment>
<dbReference type="AlphaFoldDB" id="A0A7L3IWC2"/>
<keyword evidence="4" id="KW-1185">Reference proteome</keyword>
<dbReference type="GO" id="GO:0005744">
    <property type="term" value="C:TIM23 mitochondrial import inner membrane translocase complex"/>
    <property type="evidence" value="ECO:0007669"/>
    <property type="project" value="UniProtKB-UniRule"/>
</dbReference>
<keyword evidence="1" id="KW-0653">Protein transport</keyword>
<keyword evidence="1" id="KW-0496">Mitochondrion</keyword>
<evidence type="ECO:0000259" key="2">
    <source>
        <dbReference type="PROSITE" id="PS50969"/>
    </source>
</evidence>
<protein>
    <recommendedName>
        <fullName evidence="1">Mitochondrial import inner membrane translocase subunit TIM50</fullName>
    </recommendedName>
</protein>
<evidence type="ECO:0000313" key="4">
    <source>
        <dbReference type="Proteomes" id="UP000556761"/>
    </source>
</evidence>
<dbReference type="InterPro" id="IPR036412">
    <property type="entry name" value="HAD-like_sf"/>
</dbReference>
<gene>
    <name evidence="3" type="primary">Ctdspl2_0</name>
    <name evidence="3" type="ORF">THACHL_R12876</name>
</gene>
<comment type="similarity">
    <text evidence="1">Belongs to the TIM50 family.</text>
</comment>
<reference evidence="3 4" key="1">
    <citation type="submission" date="2019-09" db="EMBL/GenBank/DDBJ databases">
        <title>Bird 10,000 Genomes (B10K) Project - Family phase.</title>
        <authorList>
            <person name="Zhang G."/>
        </authorList>
    </citation>
    <scope>NUCLEOTIDE SEQUENCE [LARGE SCALE GENOMIC DNA]</scope>
    <source>
        <strain evidence="3">B10K-DU-029-24</strain>
        <tissue evidence="3">Muscle</tissue>
    </source>
</reference>
<keyword evidence="1" id="KW-0813">Transport</keyword>
<feature type="non-terminal residue" evidence="3">
    <location>
        <position position="1"/>
    </location>
</feature>
<proteinExistence type="inferred from homology"/>
<dbReference type="SMART" id="SM00577">
    <property type="entry name" value="CPDc"/>
    <property type="match status" value="1"/>
</dbReference>